<dbReference type="PROSITE" id="PS51387">
    <property type="entry name" value="FAD_PCMH"/>
    <property type="match status" value="1"/>
</dbReference>
<dbReference type="InterPro" id="IPR036318">
    <property type="entry name" value="FAD-bd_PCMH-like_sf"/>
</dbReference>
<accession>A0ABR4KXQ8</accession>
<evidence type="ECO:0000313" key="7">
    <source>
        <dbReference type="Proteomes" id="UP001610444"/>
    </source>
</evidence>
<dbReference type="RefSeq" id="XP_070902907.1">
    <property type="nucleotide sequence ID" value="XM_071044719.1"/>
</dbReference>
<dbReference type="InterPro" id="IPR016166">
    <property type="entry name" value="FAD-bd_PCMH"/>
</dbReference>
<reference evidence="6 7" key="1">
    <citation type="submission" date="2024-07" db="EMBL/GenBank/DDBJ databases">
        <title>Section-level genome sequencing and comparative genomics of Aspergillus sections Usti and Cavernicolus.</title>
        <authorList>
            <consortium name="Lawrence Berkeley National Laboratory"/>
            <person name="Nybo J.L."/>
            <person name="Vesth T.C."/>
            <person name="Theobald S."/>
            <person name="Frisvad J.C."/>
            <person name="Larsen T.O."/>
            <person name="Kjaerboelling I."/>
            <person name="Rothschild-Mancinelli K."/>
            <person name="Lyhne E.K."/>
            <person name="Kogle M.E."/>
            <person name="Barry K."/>
            <person name="Clum A."/>
            <person name="Na H."/>
            <person name="Ledsgaard L."/>
            <person name="Lin J."/>
            <person name="Lipzen A."/>
            <person name="Kuo A."/>
            <person name="Riley R."/>
            <person name="Mondo S."/>
            <person name="LaButti K."/>
            <person name="Haridas S."/>
            <person name="Pangalinan J."/>
            <person name="Salamov A.A."/>
            <person name="Simmons B.A."/>
            <person name="Magnuson J.K."/>
            <person name="Chen J."/>
            <person name="Drula E."/>
            <person name="Henrissat B."/>
            <person name="Wiebenga A."/>
            <person name="Lubbers R.J."/>
            <person name="Gomes A.C."/>
            <person name="Macurrencykelacurrency M.R."/>
            <person name="Stajich J."/>
            <person name="Grigoriev I.V."/>
            <person name="Mortensen U.H."/>
            <person name="De vries R.P."/>
            <person name="Baker S.E."/>
            <person name="Andersen M.R."/>
        </authorList>
    </citation>
    <scope>NUCLEOTIDE SEQUENCE [LARGE SCALE GENOMIC DNA]</scope>
    <source>
        <strain evidence="6 7">CBS 756.74</strain>
    </source>
</reference>
<dbReference type="PANTHER" id="PTHR43762:SF1">
    <property type="entry name" value="D-ARABINONO-1,4-LACTONE OXIDASE"/>
    <property type="match status" value="1"/>
</dbReference>
<dbReference type="InterPro" id="IPR016167">
    <property type="entry name" value="FAD-bd_PCMH_sub1"/>
</dbReference>
<keyword evidence="3" id="KW-0560">Oxidoreductase</keyword>
<evidence type="ECO:0000256" key="3">
    <source>
        <dbReference type="ARBA" id="ARBA00023002"/>
    </source>
</evidence>
<evidence type="ECO:0000256" key="2">
    <source>
        <dbReference type="ARBA" id="ARBA00013136"/>
    </source>
</evidence>
<feature type="domain" description="FAD-binding PCMH-type" evidence="5">
    <location>
        <begin position="13"/>
        <end position="184"/>
    </location>
</feature>
<dbReference type="GeneID" id="98159883"/>
<keyword evidence="7" id="KW-1185">Reference proteome</keyword>
<protein>
    <recommendedName>
        <fullName evidence="2">D-arabinono-1,4-lactone oxidase</fullName>
        <ecNumber evidence="2">1.1.3.37</ecNumber>
    </recommendedName>
    <alternativeName>
        <fullName evidence="4">L-galactono-gamma-lactone oxidase</fullName>
    </alternativeName>
</protein>
<sequence>MPSLTNWNDEIQYTVPDDRYKTPTQVSEVQEIVREAFKQDQRVTVIGAMHSTTECTIGTGIIISLKKMARIISVNQEQLTVTVEGGVSLRELCAHLKPSGLQPPVILEWGNFHIGAISGTHANDTSMNRSAQFSSFVLGVKLVAPNGEIMEISESQNAEYLPAVRSHFGMLGVVCEVTMRIFKSQPLEMSFQVAEIGGFLDNFGRELQALKAEYDQVFGMLFPTSGKLLFQRRKFVDSAKSKSDLPETQVENKNIISLFGDLFLPLVKVITVLQLPAAVAAPLNKVLIDLPLKWIRNSTYTIDPCDRGVIYEEGDPNFEFYDWVFPEEKWCDIVRAFLQLSDRFRREHNFTLLMPVAVYFLKQDKSSLLSRSRKGNMIAVDPLYPDPPDPTWKAFRLAFNEIAVLHGGVPHINKTRDGAISNLTKTHDPESIRRFLQIRKQLDPKDLFLNDYFRTLFGI</sequence>
<evidence type="ECO:0000256" key="4">
    <source>
        <dbReference type="ARBA" id="ARBA00033418"/>
    </source>
</evidence>
<proteinExistence type="predicted"/>
<dbReference type="EMBL" id="JBFXLR010000007">
    <property type="protein sequence ID" value="KAL2857043.1"/>
    <property type="molecule type" value="Genomic_DNA"/>
</dbReference>
<organism evidence="6 7">
    <name type="scientific">Aspergillus pseudodeflectus</name>
    <dbReference type="NCBI Taxonomy" id="176178"/>
    <lineage>
        <taxon>Eukaryota</taxon>
        <taxon>Fungi</taxon>
        <taxon>Dikarya</taxon>
        <taxon>Ascomycota</taxon>
        <taxon>Pezizomycotina</taxon>
        <taxon>Eurotiomycetes</taxon>
        <taxon>Eurotiomycetidae</taxon>
        <taxon>Eurotiales</taxon>
        <taxon>Aspergillaceae</taxon>
        <taxon>Aspergillus</taxon>
        <taxon>Aspergillus subgen. Nidulantes</taxon>
    </lineage>
</organism>
<dbReference type="Pfam" id="PF01565">
    <property type="entry name" value="FAD_binding_4"/>
    <property type="match status" value="1"/>
</dbReference>
<dbReference type="Gene3D" id="3.30.465.10">
    <property type="match status" value="1"/>
</dbReference>
<dbReference type="InterPro" id="IPR016169">
    <property type="entry name" value="FAD-bd_PCMH_sub2"/>
</dbReference>
<dbReference type="InterPro" id="IPR006094">
    <property type="entry name" value="Oxid_FAD_bind_N"/>
</dbReference>
<evidence type="ECO:0000313" key="6">
    <source>
        <dbReference type="EMBL" id="KAL2857043.1"/>
    </source>
</evidence>
<dbReference type="InterPro" id="IPR007173">
    <property type="entry name" value="ALO_C"/>
</dbReference>
<gene>
    <name evidence="6" type="ORF">BJX68DRAFT_263564</name>
</gene>
<dbReference type="PANTHER" id="PTHR43762">
    <property type="entry name" value="L-GULONOLACTONE OXIDASE"/>
    <property type="match status" value="1"/>
</dbReference>
<comment type="caution">
    <text evidence="6">The sequence shown here is derived from an EMBL/GenBank/DDBJ whole genome shotgun (WGS) entry which is preliminary data.</text>
</comment>
<dbReference type="PIRSF" id="PIRSF000136">
    <property type="entry name" value="LGO_GLO"/>
    <property type="match status" value="1"/>
</dbReference>
<dbReference type="Proteomes" id="UP001610444">
    <property type="component" value="Unassembled WGS sequence"/>
</dbReference>
<evidence type="ECO:0000259" key="5">
    <source>
        <dbReference type="PROSITE" id="PS51387"/>
    </source>
</evidence>
<dbReference type="SUPFAM" id="SSF56176">
    <property type="entry name" value="FAD-binding/transporter-associated domain-like"/>
    <property type="match status" value="1"/>
</dbReference>
<dbReference type="Pfam" id="PF04030">
    <property type="entry name" value="ALO"/>
    <property type="match status" value="1"/>
</dbReference>
<dbReference type="Gene3D" id="3.30.43.10">
    <property type="entry name" value="Uridine Diphospho-n-acetylenolpyruvylglucosamine Reductase, domain 2"/>
    <property type="match status" value="1"/>
</dbReference>
<evidence type="ECO:0000256" key="1">
    <source>
        <dbReference type="ARBA" id="ARBA00005083"/>
    </source>
</evidence>
<dbReference type="InterPro" id="IPR010031">
    <property type="entry name" value="FAD_lactone_oxidase-like"/>
</dbReference>
<name>A0ABR4KXQ8_9EURO</name>
<comment type="pathway">
    <text evidence="1">Cofactor biosynthesis; D-erythroascorbate biosynthesis; dehydro-D-arabinono-1,4-lactone from D-arabinose: step 2/2.</text>
</comment>
<dbReference type="EC" id="1.1.3.37" evidence="2"/>